<dbReference type="PANTHER" id="PTHR11040">
    <property type="entry name" value="ZINC/IRON TRANSPORTER"/>
    <property type="match status" value="1"/>
</dbReference>
<evidence type="ECO:0000256" key="3">
    <source>
        <dbReference type="ARBA" id="ARBA00022989"/>
    </source>
</evidence>
<keyword evidence="4 5" id="KW-0472">Membrane</keyword>
<dbReference type="EMBL" id="JXTP01000018">
    <property type="protein sequence ID" value="KIU29310.1"/>
    <property type="molecule type" value="Genomic_DNA"/>
</dbReference>
<sequence length="229" mass="23544">MVVVAMAAAAPVFRTPPSSRRSAVAATADALAAGIFLGAGLIHMLPDSAQGYWTYGASYPWPFVICGATIMGLALLERLAWGSGRSAAPALAAAIALAAHSFLAGAALGATSRQAAILVLFLALIAHKGAASFSLAQILTDSSLSRRKAMIVQSAFVVALPLGVVLGAVATRQEQAWPLVKPTILALGAGTFLHFGMQRHRTTAQALGIAQQLAPWCGFALMTLIAIVD</sequence>
<feature type="transmembrane region" description="Helical" evidence="5">
    <location>
        <begin position="207"/>
        <end position="228"/>
    </location>
</feature>
<name>A0A0D1MA98_9SPHN</name>
<comment type="caution">
    <text evidence="6">The sequence shown here is derived from an EMBL/GenBank/DDBJ whole genome shotgun (WGS) entry which is preliminary data.</text>
</comment>
<evidence type="ECO:0000256" key="1">
    <source>
        <dbReference type="ARBA" id="ARBA00004141"/>
    </source>
</evidence>
<evidence type="ECO:0000256" key="2">
    <source>
        <dbReference type="ARBA" id="ARBA00022692"/>
    </source>
</evidence>
<proteinExistence type="predicted"/>
<dbReference type="PANTHER" id="PTHR11040:SF44">
    <property type="entry name" value="PROTEIN ZNTC-RELATED"/>
    <property type="match status" value="1"/>
</dbReference>
<comment type="subcellular location">
    <subcellularLocation>
        <location evidence="1">Membrane</location>
        <topology evidence="1">Multi-pass membrane protein</topology>
    </subcellularLocation>
</comment>
<dbReference type="Proteomes" id="UP000033203">
    <property type="component" value="Unassembled WGS sequence"/>
</dbReference>
<dbReference type="AlphaFoldDB" id="A0A0D1MA98"/>
<dbReference type="GO" id="GO:0016829">
    <property type="term" value="F:lyase activity"/>
    <property type="evidence" value="ECO:0007669"/>
    <property type="project" value="UniProtKB-KW"/>
</dbReference>
<feature type="transmembrane region" description="Helical" evidence="5">
    <location>
        <begin position="57"/>
        <end position="76"/>
    </location>
</feature>
<feature type="transmembrane region" description="Helical" evidence="5">
    <location>
        <begin position="23"/>
        <end position="45"/>
    </location>
</feature>
<keyword evidence="2 5" id="KW-0812">Transmembrane</keyword>
<evidence type="ECO:0000256" key="5">
    <source>
        <dbReference type="SAM" id="Phobius"/>
    </source>
</evidence>
<evidence type="ECO:0000256" key="4">
    <source>
        <dbReference type="ARBA" id="ARBA00023136"/>
    </source>
</evidence>
<dbReference type="InterPro" id="IPR003689">
    <property type="entry name" value="ZIP"/>
</dbReference>
<evidence type="ECO:0000313" key="6">
    <source>
        <dbReference type="EMBL" id="KIU29310.1"/>
    </source>
</evidence>
<dbReference type="GO" id="GO:0016020">
    <property type="term" value="C:membrane"/>
    <property type="evidence" value="ECO:0007669"/>
    <property type="project" value="UniProtKB-SubCell"/>
</dbReference>
<feature type="transmembrane region" description="Helical" evidence="5">
    <location>
        <begin position="176"/>
        <end position="195"/>
    </location>
</feature>
<evidence type="ECO:0000313" key="7">
    <source>
        <dbReference type="Proteomes" id="UP000033203"/>
    </source>
</evidence>
<keyword evidence="3 5" id="KW-1133">Transmembrane helix</keyword>
<keyword evidence="6" id="KW-0456">Lyase</keyword>
<gene>
    <name evidence="6" type="ORF">SR41_04700</name>
</gene>
<protein>
    <submittedName>
        <fullName evidence="6">Aminodeoxychorismate lyase</fullName>
    </submittedName>
</protein>
<dbReference type="PATRIC" id="fig|1549858.7.peg.113"/>
<dbReference type="GO" id="GO:0005385">
    <property type="term" value="F:zinc ion transmembrane transporter activity"/>
    <property type="evidence" value="ECO:0007669"/>
    <property type="project" value="TreeGrafter"/>
</dbReference>
<accession>A0A0D1MA98</accession>
<organism evidence="6 7">
    <name type="scientific">Sphingomonas melonis</name>
    <dbReference type="NCBI Taxonomy" id="152682"/>
    <lineage>
        <taxon>Bacteria</taxon>
        <taxon>Pseudomonadati</taxon>
        <taxon>Pseudomonadota</taxon>
        <taxon>Alphaproteobacteria</taxon>
        <taxon>Sphingomonadales</taxon>
        <taxon>Sphingomonadaceae</taxon>
        <taxon>Sphingomonas</taxon>
    </lineage>
</organism>
<reference evidence="6 7" key="1">
    <citation type="submission" date="2015-01" db="EMBL/GenBank/DDBJ databases">
        <title>Genome of Sphingomonas taxi strain 30a.</title>
        <authorList>
            <person name="Eevers N."/>
            <person name="Van Hamme J."/>
            <person name="Bottos E."/>
            <person name="Weyens N."/>
            <person name="Vangronsveld J."/>
        </authorList>
    </citation>
    <scope>NUCLEOTIDE SEQUENCE [LARGE SCALE GENOMIC DNA]</scope>
    <source>
        <strain evidence="6 7">30a</strain>
    </source>
</reference>
<feature type="transmembrane region" description="Helical" evidence="5">
    <location>
        <begin position="151"/>
        <end position="170"/>
    </location>
</feature>
<feature type="transmembrane region" description="Helical" evidence="5">
    <location>
        <begin position="88"/>
        <end position="109"/>
    </location>
</feature>
<feature type="transmembrane region" description="Helical" evidence="5">
    <location>
        <begin position="115"/>
        <end position="139"/>
    </location>
</feature>
<dbReference type="Pfam" id="PF02535">
    <property type="entry name" value="Zip"/>
    <property type="match status" value="1"/>
</dbReference>